<keyword evidence="4 6" id="KW-0472">Membrane</keyword>
<proteinExistence type="predicted"/>
<feature type="transmembrane region" description="Helical" evidence="6">
    <location>
        <begin position="79"/>
        <end position="97"/>
    </location>
</feature>
<feature type="transmembrane region" description="Helical" evidence="6">
    <location>
        <begin position="49"/>
        <end position="67"/>
    </location>
</feature>
<evidence type="ECO:0000256" key="1">
    <source>
        <dbReference type="ARBA" id="ARBA00004141"/>
    </source>
</evidence>
<evidence type="ECO:0000313" key="7">
    <source>
        <dbReference type="EMBL" id="KAH6668679.1"/>
    </source>
</evidence>
<evidence type="ECO:0000256" key="5">
    <source>
        <dbReference type="SAM" id="MobiDB-lite"/>
    </source>
</evidence>
<evidence type="ECO:0000256" key="6">
    <source>
        <dbReference type="SAM" id="Phobius"/>
    </source>
</evidence>
<feature type="region of interest" description="Disordered" evidence="5">
    <location>
        <begin position="314"/>
        <end position="341"/>
    </location>
</feature>
<comment type="subcellular location">
    <subcellularLocation>
        <location evidence="1">Membrane</location>
        <topology evidence="1">Multi-pass membrane protein</topology>
    </subcellularLocation>
</comment>
<feature type="transmembrane region" description="Helical" evidence="6">
    <location>
        <begin position="20"/>
        <end position="37"/>
    </location>
</feature>
<feature type="transmembrane region" description="Helical" evidence="6">
    <location>
        <begin position="155"/>
        <end position="178"/>
    </location>
</feature>
<evidence type="ECO:0000256" key="3">
    <source>
        <dbReference type="ARBA" id="ARBA00022989"/>
    </source>
</evidence>
<keyword evidence="2 6" id="KW-0812">Transmembrane</keyword>
<feature type="transmembrane region" description="Helical" evidence="6">
    <location>
        <begin position="118"/>
        <end position="135"/>
    </location>
</feature>
<organism evidence="7 8">
    <name type="scientific">Plectosphaerella plurivora</name>
    <dbReference type="NCBI Taxonomy" id="936078"/>
    <lineage>
        <taxon>Eukaryota</taxon>
        <taxon>Fungi</taxon>
        <taxon>Dikarya</taxon>
        <taxon>Ascomycota</taxon>
        <taxon>Pezizomycotina</taxon>
        <taxon>Sordariomycetes</taxon>
        <taxon>Hypocreomycetidae</taxon>
        <taxon>Glomerellales</taxon>
        <taxon>Plectosphaerellaceae</taxon>
        <taxon>Plectosphaerella</taxon>
    </lineage>
</organism>
<dbReference type="AlphaFoldDB" id="A0A9P9A6Z9"/>
<sequence length="341" mass="38606">MANGQYVEGSYWFYAPNHGAAIFFTIAFFCTTAFHFWQCYHYKFAKVTGLFVFCGLLFVGGFALRAYSSWHYDNLDTMIASICLVYASPPLLELANYHILGRILYYVPYHSPLHPGRVLSTFAFLSFIVEGLNGWGASYTANLSLPGASRATGHALMKASLIIQIAVILCFVAITIVFHRRCSAAGISRAKGVRQPLLTLYISVALLLVRTIYRIVEHFGLAGIDWWNMDEAAISPVIRYEWFFYVFESAFMLVNMAMWNVRHPRRYLPADYRVFLERDGVTETRGKGFEDSRPVWVTIVDPFDIGGMFSKRSEDSEYERQRRAGPTGTEAVEEGTKTAGV</sequence>
<evidence type="ECO:0000313" key="8">
    <source>
        <dbReference type="Proteomes" id="UP000770015"/>
    </source>
</evidence>
<protein>
    <submittedName>
        <fullName evidence="7">RTA1 like protein-domain-containing protein</fullName>
    </submittedName>
</protein>
<dbReference type="Pfam" id="PF04479">
    <property type="entry name" value="RTA1"/>
    <property type="match status" value="1"/>
</dbReference>
<dbReference type="GO" id="GO:0016020">
    <property type="term" value="C:membrane"/>
    <property type="evidence" value="ECO:0007669"/>
    <property type="project" value="UniProtKB-SubCell"/>
</dbReference>
<accession>A0A9P9A6Z9</accession>
<evidence type="ECO:0000256" key="4">
    <source>
        <dbReference type="ARBA" id="ARBA00023136"/>
    </source>
</evidence>
<feature type="transmembrane region" description="Helical" evidence="6">
    <location>
        <begin position="242"/>
        <end position="261"/>
    </location>
</feature>
<gene>
    <name evidence="7" type="ORF">F5X68DRAFT_271187</name>
</gene>
<dbReference type="PANTHER" id="PTHR31465:SF13">
    <property type="entry name" value="RTA1 DOMAIN PROTEIN-RELATED"/>
    <property type="match status" value="1"/>
</dbReference>
<keyword evidence="3 6" id="KW-1133">Transmembrane helix</keyword>
<dbReference type="InterPro" id="IPR007568">
    <property type="entry name" value="RTA1"/>
</dbReference>
<dbReference type="EMBL" id="JAGSXJ010000033">
    <property type="protein sequence ID" value="KAH6668679.1"/>
    <property type="molecule type" value="Genomic_DNA"/>
</dbReference>
<comment type="caution">
    <text evidence="7">The sequence shown here is derived from an EMBL/GenBank/DDBJ whole genome shotgun (WGS) entry which is preliminary data.</text>
</comment>
<name>A0A9P9A6Z9_9PEZI</name>
<dbReference type="Proteomes" id="UP000770015">
    <property type="component" value="Unassembled WGS sequence"/>
</dbReference>
<reference evidence="7" key="1">
    <citation type="journal article" date="2021" name="Nat. Commun.">
        <title>Genetic determinants of endophytism in the Arabidopsis root mycobiome.</title>
        <authorList>
            <person name="Mesny F."/>
            <person name="Miyauchi S."/>
            <person name="Thiergart T."/>
            <person name="Pickel B."/>
            <person name="Atanasova L."/>
            <person name="Karlsson M."/>
            <person name="Huettel B."/>
            <person name="Barry K.W."/>
            <person name="Haridas S."/>
            <person name="Chen C."/>
            <person name="Bauer D."/>
            <person name="Andreopoulos W."/>
            <person name="Pangilinan J."/>
            <person name="LaButti K."/>
            <person name="Riley R."/>
            <person name="Lipzen A."/>
            <person name="Clum A."/>
            <person name="Drula E."/>
            <person name="Henrissat B."/>
            <person name="Kohler A."/>
            <person name="Grigoriev I.V."/>
            <person name="Martin F.M."/>
            <person name="Hacquard S."/>
        </authorList>
    </citation>
    <scope>NUCLEOTIDE SEQUENCE</scope>
    <source>
        <strain evidence="7">MPI-SDFR-AT-0117</strain>
    </source>
</reference>
<keyword evidence="8" id="KW-1185">Reference proteome</keyword>
<feature type="transmembrane region" description="Helical" evidence="6">
    <location>
        <begin position="198"/>
        <end position="216"/>
    </location>
</feature>
<dbReference type="OrthoDB" id="3358017at2759"/>
<evidence type="ECO:0000256" key="2">
    <source>
        <dbReference type="ARBA" id="ARBA00022692"/>
    </source>
</evidence>
<dbReference type="PANTHER" id="PTHR31465">
    <property type="entry name" value="PROTEIN RTA1-RELATED"/>
    <property type="match status" value="1"/>
</dbReference>